<dbReference type="PROSITE" id="PS51257">
    <property type="entry name" value="PROKAR_LIPOPROTEIN"/>
    <property type="match status" value="1"/>
</dbReference>
<evidence type="ECO:0000313" key="3">
    <source>
        <dbReference type="Proteomes" id="UP000051335"/>
    </source>
</evidence>
<gene>
    <name evidence="2" type="ORF">ALO75_02317</name>
</gene>
<organism evidence="2 3">
    <name type="scientific">Pseudomonas syringae pv. coryli</name>
    <dbReference type="NCBI Taxonomy" id="317659"/>
    <lineage>
        <taxon>Bacteria</taxon>
        <taxon>Pseudomonadati</taxon>
        <taxon>Pseudomonadota</taxon>
        <taxon>Gammaproteobacteria</taxon>
        <taxon>Pseudomonadales</taxon>
        <taxon>Pseudomonadaceae</taxon>
        <taxon>Pseudomonas</taxon>
    </lineage>
</organism>
<keyword evidence="1" id="KW-0732">Signal</keyword>
<protein>
    <recommendedName>
        <fullName evidence="4">Lipoprotein</fullName>
    </recommendedName>
</protein>
<accession>A0A0P9S3K8</accession>
<dbReference type="RefSeq" id="WP_024641805.1">
    <property type="nucleotide sequence ID" value="NZ_LJQC01000843.1"/>
</dbReference>
<dbReference type="AlphaFoldDB" id="A0A0P9S3K8"/>
<evidence type="ECO:0008006" key="4">
    <source>
        <dbReference type="Google" id="ProtNLM"/>
    </source>
</evidence>
<evidence type="ECO:0000313" key="2">
    <source>
        <dbReference type="EMBL" id="KPW92297.1"/>
    </source>
</evidence>
<reference evidence="2 3" key="1">
    <citation type="submission" date="2015-09" db="EMBL/GenBank/DDBJ databases">
        <title>Genome announcement of multiple Pseudomonas syringae strains.</title>
        <authorList>
            <person name="Thakur S."/>
            <person name="Wang P.W."/>
            <person name="Gong Y."/>
            <person name="Weir B.S."/>
            <person name="Guttman D.S."/>
        </authorList>
    </citation>
    <scope>NUCLEOTIDE SEQUENCE [LARGE SCALE GENOMIC DNA]</scope>
    <source>
        <strain evidence="2 3">ICMP17001</strain>
    </source>
</reference>
<proteinExistence type="predicted"/>
<dbReference type="PATRIC" id="fig|317659.3.peg.3557"/>
<comment type="caution">
    <text evidence="2">The sequence shown here is derived from an EMBL/GenBank/DDBJ whole genome shotgun (WGS) entry which is preliminary data.</text>
</comment>
<name>A0A0P9S3K8_9PSED</name>
<dbReference type="EMBL" id="LJQC01000843">
    <property type="protein sequence ID" value="KPW92297.1"/>
    <property type="molecule type" value="Genomic_DNA"/>
</dbReference>
<sequence>MKKSIFALFAAVAVLAGCSTAGPYVTNISSDGRNGLNIEKCSVQMNAFMGTVTNINCISQNVQLSRSN</sequence>
<keyword evidence="3" id="KW-1185">Reference proteome</keyword>
<evidence type="ECO:0000256" key="1">
    <source>
        <dbReference type="SAM" id="SignalP"/>
    </source>
</evidence>
<dbReference type="Proteomes" id="UP000051335">
    <property type="component" value="Unassembled WGS sequence"/>
</dbReference>
<feature type="signal peptide" evidence="1">
    <location>
        <begin position="1"/>
        <end position="21"/>
    </location>
</feature>
<feature type="chain" id="PRO_5006167809" description="Lipoprotein" evidence="1">
    <location>
        <begin position="22"/>
        <end position="68"/>
    </location>
</feature>